<dbReference type="Proteomes" id="UP000481252">
    <property type="component" value="Unassembled WGS sequence"/>
</dbReference>
<evidence type="ECO:0000256" key="1">
    <source>
        <dbReference type="SAM" id="MobiDB-lite"/>
    </source>
</evidence>
<proteinExistence type="predicted"/>
<dbReference type="PROSITE" id="PS51257">
    <property type="entry name" value="PROKAR_LIPOPROTEIN"/>
    <property type="match status" value="1"/>
</dbReference>
<name>A0A7C9VBL4_9HYPH</name>
<gene>
    <name evidence="3" type="ORF">G6N74_07420</name>
</gene>
<protein>
    <recommendedName>
        <fullName evidence="5">Lipoprotein</fullName>
    </recommendedName>
</protein>
<keyword evidence="4" id="KW-1185">Reference proteome</keyword>
<evidence type="ECO:0000256" key="2">
    <source>
        <dbReference type="SAM" id="SignalP"/>
    </source>
</evidence>
<evidence type="ECO:0000313" key="3">
    <source>
        <dbReference type="EMBL" id="NGN40891.1"/>
    </source>
</evidence>
<dbReference type="EMBL" id="JAAKZG010000003">
    <property type="protein sequence ID" value="NGN40891.1"/>
    <property type="molecule type" value="Genomic_DNA"/>
</dbReference>
<evidence type="ECO:0008006" key="5">
    <source>
        <dbReference type="Google" id="ProtNLM"/>
    </source>
</evidence>
<feature type="chain" id="PRO_5028834757" description="Lipoprotein" evidence="2">
    <location>
        <begin position="24"/>
        <end position="54"/>
    </location>
</feature>
<organism evidence="3 4">
    <name type="scientific">Mesorhizobium zhangyense</name>
    <dbReference type="NCBI Taxonomy" id="1776730"/>
    <lineage>
        <taxon>Bacteria</taxon>
        <taxon>Pseudomonadati</taxon>
        <taxon>Pseudomonadota</taxon>
        <taxon>Alphaproteobacteria</taxon>
        <taxon>Hyphomicrobiales</taxon>
        <taxon>Phyllobacteriaceae</taxon>
        <taxon>Mesorhizobium</taxon>
    </lineage>
</organism>
<accession>A0A7C9VBL4</accession>
<feature type="region of interest" description="Disordered" evidence="1">
    <location>
        <begin position="35"/>
        <end position="54"/>
    </location>
</feature>
<keyword evidence="2" id="KW-0732">Signal</keyword>
<dbReference type="AlphaFoldDB" id="A0A7C9VBL4"/>
<comment type="caution">
    <text evidence="3">The sequence shown here is derived from an EMBL/GenBank/DDBJ whole genome shotgun (WGS) entry which is preliminary data.</text>
</comment>
<feature type="signal peptide" evidence="2">
    <location>
        <begin position="1"/>
        <end position="23"/>
    </location>
</feature>
<evidence type="ECO:0000313" key="4">
    <source>
        <dbReference type="Proteomes" id="UP000481252"/>
    </source>
</evidence>
<dbReference type="RefSeq" id="WP_165115924.1">
    <property type="nucleotide sequence ID" value="NZ_JAAKZG010000003.1"/>
</dbReference>
<sequence>MARILLVLTALTVLSGGLLTGCASDDGYASWSKREETMTPLKKRTDRGGGLSGN</sequence>
<reference evidence="3 4" key="1">
    <citation type="submission" date="2020-02" db="EMBL/GenBank/DDBJ databases">
        <title>Genome sequence of the type strain CGMCC 1.15528 of Mesorhizobium zhangyense.</title>
        <authorList>
            <person name="Gao J."/>
            <person name="Sun J."/>
        </authorList>
    </citation>
    <scope>NUCLEOTIDE SEQUENCE [LARGE SCALE GENOMIC DNA]</scope>
    <source>
        <strain evidence="3 4">CGMCC 1.15528</strain>
    </source>
</reference>